<protein>
    <submittedName>
        <fullName evidence="1">Uncharacterized protein</fullName>
    </submittedName>
</protein>
<dbReference type="EMBL" id="CP002080">
    <property type="protein sequence ID" value="ADI92662.1"/>
    <property type="molecule type" value="Genomic_DNA"/>
</dbReference>
<dbReference type="AlphaFoldDB" id="A0AAN0PC16"/>
<reference evidence="1 2" key="1">
    <citation type="journal article" date="2010" name="J. Bacteriol.">
        <title>Complete genome sequence of the diesel-degrading Acinetobacter sp. strain DR1.</title>
        <authorList>
            <person name="Jung J."/>
            <person name="Baek J.H."/>
            <person name="Park W."/>
        </authorList>
    </citation>
    <scope>NUCLEOTIDE SEQUENCE [LARGE SCALE GENOMIC DNA]</scope>
    <source>
        <strain evidence="2">JCM 16667 / KCTC 23045 / DR1</strain>
    </source>
</reference>
<accession>A0AAN0PC16</accession>
<dbReference type="Proteomes" id="UP000000392">
    <property type="component" value="Chromosome"/>
</dbReference>
<dbReference type="KEGG" id="acd:AOLE_18900"/>
<name>A0AAN0PC16_ACISD</name>
<proteinExistence type="predicted"/>
<evidence type="ECO:0000313" key="2">
    <source>
        <dbReference type="Proteomes" id="UP000000392"/>
    </source>
</evidence>
<evidence type="ECO:0000313" key="1">
    <source>
        <dbReference type="EMBL" id="ADI92662.1"/>
    </source>
</evidence>
<organism evidence="1 2">
    <name type="scientific">Acinetobacter oleivorans (strain JCM 16667 / KCTC 23045 / DR1)</name>
    <dbReference type="NCBI Taxonomy" id="436717"/>
    <lineage>
        <taxon>Bacteria</taxon>
        <taxon>Pseudomonadati</taxon>
        <taxon>Pseudomonadota</taxon>
        <taxon>Gammaproteobacteria</taxon>
        <taxon>Moraxellales</taxon>
        <taxon>Moraxellaceae</taxon>
        <taxon>Acinetobacter</taxon>
    </lineage>
</organism>
<gene>
    <name evidence="1" type="ordered locus">AOLE_18900</name>
</gene>
<sequence length="30" mass="3388">MSSHPNLIKQAYSDAEQSKYSAKKFESKAL</sequence>